<dbReference type="Proteomes" id="UP000748756">
    <property type="component" value="Unassembled WGS sequence"/>
</dbReference>
<feature type="region of interest" description="Disordered" evidence="1">
    <location>
        <begin position="664"/>
        <end position="741"/>
    </location>
</feature>
<feature type="compositionally biased region" description="Polar residues" evidence="1">
    <location>
        <begin position="703"/>
        <end position="718"/>
    </location>
</feature>
<feature type="region of interest" description="Disordered" evidence="1">
    <location>
        <begin position="44"/>
        <end position="91"/>
    </location>
</feature>
<evidence type="ECO:0000313" key="2">
    <source>
        <dbReference type="EMBL" id="KAF9155968.1"/>
    </source>
</evidence>
<name>A0A9P5S8B9_9FUNG</name>
<accession>A0A9P5S8B9</accession>
<gene>
    <name evidence="2" type="ORF">BG015_007875</name>
</gene>
<evidence type="ECO:0000313" key="3">
    <source>
        <dbReference type="Proteomes" id="UP000748756"/>
    </source>
</evidence>
<reference evidence="2" key="1">
    <citation type="journal article" date="2020" name="Fungal Divers.">
        <title>Resolving the Mortierellaceae phylogeny through synthesis of multi-gene phylogenetics and phylogenomics.</title>
        <authorList>
            <person name="Vandepol N."/>
            <person name="Liber J."/>
            <person name="Desiro A."/>
            <person name="Na H."/>
            <person name="Kennedy M."/>
            <person name="Barry K."/>
            <person name="Grigoriev I.V."/>
            <person name="Miller A.N."/>
            <person name="O'Donnell K."/>
            <person name="Stajich J.E."/>
            <person name="Bonito G."/>
        </authorList>
    </citation>
    <scope>NUCLEOTIDE SEQUENCE</scope>
    <source>
        <strain evidence="2">NRRL 6426</strain>
    </source>
</reference>
<keyword evidence="3" id="KW-1185">Reference proteome</keyword>
<feature type="region of interest" description="Disordered" evidence="1">
    <location>
        <begin position="105"/>
        <end position="229"/>
    </location>
</feature>
<proteinExistence type="predicted"/>
<sequence length="923" mass="101492">MEGYAKDRGDVGSNKIWSNAVNTLLSAMESILLDEDLQPLWPREHHSHDAKRKNLAPLTPTLPSSHDPTFSPPLKRKKEPLPPSDRNIKSQRITDHLTARLASSLHVSSSAGDNRHATPTNQTGLEGSRGFHRIQPGNTQPATPCSFDASLTNNHQLQLQQSQYQQRHQQQQSFHQSSSSDTALSEPRRYRKAVRNRSNPTTPVSSHPPSPGPFFQPNRDDIFSSGSPASSPILGSSLAGKAYESFARNTTSSNIFPDPRRSGRASGLLMRRESRSNQQLLRGPAHHHLAMATRLALLHRIISTTKSASAQMKDKDEWIMEQASKRRFRDRQAFEVELAKHSQVLMDALKSFDDVFQQAVRQSFSQQQEFSIYNTIQGTVDVILENAQWLCGPEFEMGINRICSEWPVHERSVEKFVHYVQVIESMRETLSGRFQHPEDLAEDLARSQEVIDYQRTLFRATLRNHGLEWRVLGLPPMEDLIQGTQDWILNMAKTLTVKIRAEVNLSLENSNGRRSATDSPGMDMMDDEDGTAMVGRPLAEVMDLVIQGALLTESCLELAGKQCPMLVTSWMELASQYCAYALAKRKELVLKARKSSASASASAKKPTGSGHLFSSMQQSTDSADGRRQHHPSGVSRGVFLKTMELFENLNRLLQCVMEMREEEENRGDSIGIEGEMFDDDDSSVFHGASAASSDQDDSMDVATPTSTTSHSFDQQVDQYHQPHQPAAHYRPSRGGLHQLPRRMPIDPLSLQRWAAKESLAAVLVETGLDLCESMAETLGSGHTPMEFSPSLAISAPTLPPEISGGFGLGSSFSSGFGTSRTSSSPRSSFASSGTLASSQGASPLFSSMSSSARAAAAITSLTTFAGGGAMASGTGGIGMIYVQFVVRLLSKIIEFAGQDPHQEQRLVRVHSSVQNLELALSAS</sequence>
<feature type="compositionally biased region" description="Low complexity" evidence="1">
    <location>
        <begin position="155"/>
        <end position="180"/>
    </location>
</feature>
<dbReference type="AlphaFoldDB" id="A0A9P5S8B9"/>
<feature type="compositionally biased region" description="Polar residues" evidence="1">
    <location>
        <begin position="105"/>
        <end position="125"/>
    </location>
</feature>
<feature type="compositionally biased region" description="Polar residues" evidence="1">
    <location>
        <begin position="612"/>
        <end position="622"/>
    </location>
</feature>
<feature type="compositionally biased region" description="Polar residues" evidence="1">
    <location>
        <begin position="136"/>
        <end position="154"/>
    </location>
</feature>
<feature type="compositionally biased region" description="Low complexity" evidence="1">
    <location>
        <begin position="596"/>
        <end position="605"/>
    </location>
</feature>
<feature type="region of interest" description="Disordered" evidence="1">
    <location>
        <begin position="596"/>
        <end position="633"/>
    </location>
</feature>
<protein>
    <submittedName>
        <fullName evidence="2">Uncharacterized protein</fullName>
    </submittedName>
</protein>
<organism evidence="2 3">
    <name type="scientific">Linnemannia schmuckeri</name>
    <dbReference type="NCBI Taxonomy" id="64567"/>
    <lineage>
        <taxon>Eukaryota</taxon>
        <taxon>Fungi</taxon>
        <taxon>Fungi incertae sedis</taxon>
        <taxon>Mucoromycota</taxon>
        <taxon>Mortierellomycotina</taxon>
        <taxon>Mortierellomycetes</taxon>
        <taxon>Mortierellales</taxon>
        <taxon>Mortierellaceae</taxon>
        <taxon>Linnemannia</taxon>
    </lineage>
</organism>
<dbReference type="EMBL" id="JAAAUQ010000043">
    <property type="protein sequence ID" value="KAF9155968.1"/>
    <property type="molecule type" value="Genomic_DNA"/>
</dbReference>
<dbReference type="OrthoDB" id="2162799at2759"/>
<evidence type="ECO:0000256" key="1">
    <source>
        <dbReference type="SAM" id="MobiDB-lite"/>
    </source>
</evidence>
<comment type="caution">
    <text evidence="2">The sequence shown here is derived from an EMBL/GenBank/DDBJ whole genome shotgun (WGS) entry which is preliminary data.</text>
</comment>